<accession>A0A8S1RPV6</accession>
<dbReference type="Proteomes" id="UP000692954">
    <property type="component" value="Unassembled WGS sequence"/>
</dbReference>
<comment type="caution">
    <text evidence="1">The sequence shown here is derived from an EMBL/GenBank/DDBJ whole genome shotgun (WGS) entry which is preliminary data.</text>
</comment>
<evidence type="ECO:0000313" key="1">
    <source>
        <dbReference type="EMBL" id="CAD8130238.1"/>
    </source>
</evidence>
<reference evidence="1" key="1">
    <citation type="submission" date="2021-01" db="EMBL/GenBank/DDBJ databases">
        <authorList>
            <consortium name="Genoscope - CEA"/>
            <person name="William W."/>
        </authorList>
    </citation>
    <scope>NUCLEOTIDE SEQUENCE</scope>
</reference>
<keyword evidence="2" id="KW-1185">Reference proteome</keyword>
<organism evidence="1 2">
    <name type="scientific">Paramecium sonneborni</name>
    <dbReference type="NCBI Taxonomy" id="65129"/>
    <lineage>
        <taxon>Eukaryota</taxon>
        <taxon>Sar</taxon>
        <taxon>Alveolata</taxon>
        <taxon>Ciliophora</taxon>
        <taxon>Intramacronucleata</taxon>
        <taxon>Oligohymenophorea</taxon>
        <taxon>Peniculida</taxon>
        <taxon>Parameciidae</taxon>
        <taxon>Paramecium</taxon>
    </lineage>
</organism>
<sequence length="68" mass="8014">MVWDIMYCKYGEKEYKNIGGGSYDQDGTQKKIGNWAELDEVFNDDKQLTYYGEYNRNGMKQKDGIEQI</sequence>
<name>A0A8S1RPV6_9CILI</name>
<dbReference type="AlphaFoldDB" id="A0A8S1RPV6"/>
<proteinExistence type="predicted"/>
<dbReference type="EMBL" id="CAJJDN010000270">
    <property type="protein sequence ID" value="CAD8130238.1"/>
    <property type="molecule type" value="Genomic_DNA"/>
</dbReference>
<gene>
    <name evidence="1" type="ORF">PSON_ATCC_30995.1.T2700026</name>
</gene>
<dbReference type="OrthoDB" id="5981048at2759"/>
<protein>
    <submittedName>
        <fullName evidence="1">Uncharacterized protein</fullName>
    </submittedName>
</protein>
<evidence type="ECO:0000313" key="2">
    <source>
        <dbReference type="Proteomes" id="UP000692954"/>
    </source>
</evidence>